<evidence type="ECO:0000259" key="5">
    <source>
        <dbReference type="PROSITE" id="PS51099"/>
    </source>
</evidence>
<dbReference type="AlphaFoldDB" id="A0A081Q7R9"/>
<evidence type="ECO:0000256" key="1">
    <source>
        <dbReference type="ARBA" id="ARBA00022679"/>
    </source>
</evidence>
<keyword evidence="2" id="KW-0677">Repeat</keyword>
<proteinExistence type="predicted"/>
<sequence length="557" mass="65270">MVLDKASCDLLQYLMDQETSKTIMAISKDLKESRRKIYYHIDKINAALGDEALHIISIPRIGIHLTEEQRDACCELLSEVDSYDYIMSAHERMMIMLLWIGISKERITIEKLMELTEVSRNTVLNDLNSIRYQLTLEQYQVTLQVSKSQGYHLHAHPLNKIQYLQSLLYHIFMEENATFVSILEDKMKERLDGECLLSVEMNQFFKEQVPLVEQDLGKKINHHEVTFMLQVLPYLLLSCHNVEQYQERHQDIEKEFSLIRKRIEYQVSKKLGERLFQKFEISLSELEVSLVAVLLLSYRKDLDIHAESDDFRQLKLALEEFIWYFESQIRMEIENKDDLLRNLMIHCKALLFRKTYGIFSKNPLTKQIRSKYGELFLVTRKSAEILEGAWFIRLTDDDIAYLTIHIGGFLKYTPSSQKNMKKVYLVCDEGVAVSRLLLKQCKLYFPNEQIGTVFTTEQFKSVEDIAQVDVVITTNDDLDSRFPILRVNPILEAEDILKMLDYLKHNIFRNESKSFSENLSSLISSYIVDSKLASKFQEEVQTLINQEIVVQAFLEDI</sequence>
<comment type="caution">
    <text evidence="9">The sequence shown here is derived from an EMBL/GenBank/DDBJ whole genome shotgun (WGS) entry which is preliminary data.</text>
</comment>
<dbReference type="GO" id="GO:0009401">
    <property type="term" value="P:phosphoenolpyruvate-dependent sugar phosphotransferase system"/>
    <property type="evidence" value="ECO:0007669"/>
    <property type="project" value="InterPro"/>
</dbReference>
<dbReference type="EMBL" id="JPFZ01000007">
    <property type="protein sequence ID" value="KEQ49000.1"/>
    <property type="molecule type" value="Genomic_DNA"/>
</dbReference>
<dbReference type="Pfam" id="PF00874">
    <property type="entry name" value="PRD"/>
    <property type="match status" value="2"/>
</dbReference>
<accession>A0A081Q7R9</accession>
<dbReference type="SUPFAM" id="SSF63520">
    <property type="entry name" value="PTS-regulatory domain, PRD"/>
    <property type="match status" value="1"/>
</dbReference>
<dbReference type="GO" id="GO:0006355">
    <property type="term" value="P:regulation of DNA-templated transcription"/>
    <property type="evidence" value="ECO:0007669"/>
    <property type="project" value="InterPro"/>
</dbReference>
<dbReference type="SUPFAM" id="SSF46785">
    <property type="entry name" value="Winged helix' DNA-binding domain"/>
    <property type="match status" value="1"/>
</dbReference>
<dbReference type="Proteomes" id="UP000070065">
    <property type="component" value="Unassembled WGS sequence"/>
</dbReference>
<dbReference type="RefSeq" id="WP_000242091.1">
    <property type="nucleotide sequence ID" value="NZ_CAMHLX010000013.1"/>
</dbReference>
<dbReference type="InterPro" id="IPR050661">
    <property type="entry name" value="BglG_antiterminators"/>
</dbReference>
<feature type="domain" description="PRD" evidence="6">
    <location>
        <begin position="196"/>
        <end position="305"/>
    </location>
</feature>
<keyword evidence="4" id="KW-0804">Transcription</keyword>
<dbReference type="PROSITE" id="PS51099">
    <property type="entry name" value="PTS_EIIB_TYPE_2"/>
    <property type="match status" value="1"/>
</dbReference>
<dbReference type="Gene3D" id="3.40.50.2300">
    <property type="match status" value="1"/>
</dbReference>
<dbReference type="InterPro" id="IPR036390">
    <property type="entry name" value="WH_DNA-bd_sf"/>
</dbReference>
<dbReference type="Gene3D" id="1.10.10.10">
    <property type="entry name" value="Winged helix-like DNA-binding domain superfamily/Winged helix DNA-binding domain"/>
    <property type="match status" value="1"/>
</dbReference>
<dbReference type="GO" id="GO:0008982">
    <property type="term" value="F:protein-N(PI)-phosphohistidine-sugar phosphotransferase activity"/>
    <property type="evidence" value="ECO:0007669"/>
    <property type="project" value="InterPro"/>
</dbReference>
<dbReference type="InterPro" id="IPR036388">
    <property type="entry name" value="WH-like_DNA-bd_sf"/>
</dbReference>
<dbReference type="InterPro" id="IPR013011">
    <property type="entry name" value="PTS_EIIB_2"/>
</dbReference>
<feature type="domain" description="PRD" evidence="6">
    <location>
        <begin position="309"/>
        <end position="416"/>
    </location>
</feature>
<dbReference type="Gene3D" id="1.10.1790.10">
    <property type="entry name" value="PRD domain"/>
    <property type="match status" value="1"/>
</dbReference>
<evidence type="ECO:0000313" key="9">
    <source>
        <dbReference type="EMBL" id="PKZ98048.1"/>
    </source>
</evidence>
<evidence type="ECO:0000256" key="4">
    <source>
        <dbReference type="ARBA" id="ARBA00023163"/>
    </source>
</evidence>
<keyword evidence="1" id="KW-0808">Transferase</keyword>
<name>A0A081Q7R9_STRMT</name>
<keyword evidence="3" id="KW-0805">Transcription regulation</keyword>
<organism evidence="9 12">
    <name type="scientific">Streptococcus mitis</name>
    <dbReference type="NCBI Taxonomy" id="28037"/>
    <lineage>
        <taxon>Bacteria</taxon>
        <taxon>Bacillati</taxon>
        <taxon>Bacillota</taxon>
        <taxon>Bacilli</taxon>
        <taxon>Lactobacillales</taxon>
        <taxon>Streptococcaceae</taxon>
        <taxon>Streptococcus</taxon>
        <taxon>Streptococcus mitis group</taxon>
    </lineage>
</organism>
<dbReference type="SUPFAM" id="SSF52794">
    <property type="entry name" value="PTS system IIB component-like"/>
    <property type="match status" value="1"/>
</dbReference>
<reference evidence="7 10" key="1">
    <citation type="submission" date="2014-05" db="EMBL/GenBank/DDBJ databases">
        <authorList>
            <person name="Daugherty S.C."/>
            <person name="Tallon L.J."/>
            <person name="Sadzewicz L."/>
            <person name="Kilian M."/>
            <person name="Tettelin H."/>
        </authorList>
    </citation>
    <scope>NUCLEOTIDE SEQUENCE [LARGE SCALE GENOMIC DNA]</scope>
    <source>
        <strain evidence="7 10">SK608</strain>
    </source>
</reference>
<protein>
    <submittedName>
        <fullName evidence="7">PRD domain protein</fullName>
    </submittedName>
    <submittedName>
        <fullName evidence="9">Transcription antiterminator</fullName>
    </submittedName>
</protein>
<feature type="domain" description="PTS EIIB type-2" evidence="5">
    <location>
        <begin position="421"/>
        <end position="511"/>
    </location>
</feature>
<dbReference type="EMBL" id="LRQR01000099">
    <property type="protein sequence ID" value="KXA58693.1"/>
    <property type="molecule type" value="Genomic_DNA"/>
</dbReference>
<evidence type="ECO:0000313" key="10">
    <source>
        <dbReference type="Proteomes" id="UP000028022"/>
    </source>
</evidence>
<dbReference type="Proteomes" id="UP000028022">
    <property type="component" value="Unassembled WGS sequence"/>
</dbReference>
<evidence type="ECO:0000313" key="7">
    <source>
        <dbReference type="EMBL" id="KEQ49000.1"/>
    </source>
</evidence>
<evidence type="ECO:0000313" key="8">
    <source>
        <dbReference type="EMBL" id="KXA58693.1"/>
    </source>
</evidence>
<evidence type="ECO:0000256" key="3">
    <source>
        <dbReference type="ARBA" id="ARBA00023015"/>
    </source>
</evidence>
<reference evidence="8 11" key="2">
    <citation type="submission" date="2016-01" db="EMBL/GenBank/DDBJ databases">
        <authorList>
            <person name="Oliw E.H."/>
        </authorList>
    </citation>
    <scope>NUCLEOTIDE SEQUENCE [LARGE SCALE GENOMIC DNA]</scope>
    <source>
        <strain evidence="8 11">CMW7705B</strain>
    </source>
</reference>
<gene>
    <name evidence="9" type="ORF">CYK19_08825</name>
    <name evidence="8" type="ORF">HMPREF3228_01730</name>
    <name evidence="7" type="ORF">SK608_0298</name>
</gene>
<dbReference type="Proteomes" id="UP000234902">
    <property type="component" value="Unassembled WGS sequence"/>
</dbReference>
<dbReference type="InterPro" id="IPR036095">
    <property type="entry name" value="PTS_EIIB-like_sf"/>
</dbReference>
<reference evidence="9 12" key="3">
    <citation type="submission" date="2017-12" db="EMBL/GenBank/DDBJ databases">
        <title>Phylogenetic diversity of female urinary microbiome.</title>
        <authorList>
            <person name="Thomas-White K."/>
            <person name="Wolfe A.J."/>
        </authorList>
    </citation>
    <scope>NUCLEOTIDE SEQUENCE [LARGE SCALE GENOMIC DNA]</scope>
    <source>
        <strain evidence="9 12">UMB0079</strain>
    </source>
</reference>
<dbReference type="PANTHER" id="PTHR30185:SF18">
    <property type="entry name" value="TRANSCRIPTIONAL REGULATOR MTLR"/>
    <property type="match status" value="1"/>
</dbReference>
<dbReference type="CDD" id="cd05568">
    <property type="entry name" value="PTS_IIB_bgl_like"/>
    <property type="match status" value="1"/>
</dbReference>
<dbReference type="InterPro" id="IPR036634">
    <property type="entry name" value="PRD_sf"/>
</dbReference>
<dbReference type="PATRIC" id="fig|28037.231.peg.1714"/>
<dbReference type="EMBL" id="PKID01000011">
    <property type="protein sequence ID" value="PKZ98048.1"/>
    <property type="molecule type" value="Genomic_DNA"/>
</dbReference>
<evidence type="ECO:0000313" key="12">
    <source>
        <dbReference type="Proteomes" id="UP000234902"/>
    </source>
</evidence>
<dbReference type="InterPro" id="IPR011608">
    <property type="entry name" value="PRD"/>
</dbReference>
<evidence type="ECO:0000259" key="6">
    <source>
        <dbReference type="PROSITE" id="PS51372"/>
    </source>
</evidence>
<dbReference type="PROSITE" id="PS51372">
    <property type="entry name" value="PRD_2"/>
    <property type="match status" value="2"/>
</dbReference>
<dbReference type="PANTHER" id="PTHR30185">
    <property type="entry name" value="CRYPTIC BETA-GLUCOSIDE BGL OPERON ANTITERMINATOR"/>
    <property type="match status" value="1"/>
</dbReference>
<evidence type="ECO:0000313" key="11">
    <source>
        <dbReference type="Proteomes" id="UP000070065"/>
    </source>
</evidence>
<evidence type="ECO:0000256" key="2">
    <source>
        <dbReference type="ARBA" id="ARBA00022737"/>
    </source>
</evidence>